<dbReference type="Gene3D" id="3.20.20.80">
    <property type="entry name" value="Glycosidases"/>
    <property type="match status" value="1"/>
</dbReference>
<name>A0A514CML0_9BACT</name>
<keyword evidence="8" id="KW-0858">Xylan degradation</keyword>
<gene>
    <name evidence="8" type="ORF">FKX85_19270</name>
</gene>
<protein>
    <recommendedName>
        <fullName evidence="6">Beta-xylanase</fullName>
        <ecNumber evidence="6">3.2.1.8</ecNumber>
    </recommendedName>
</protein>
<comment type="similarity">
    <text evidence="6">Belongs to the glycosyl hydrolase 10 (cellulase F) family.</text>
</comment>
<evidence type="ECO:0000313" key="9">
    <source>
        <dbReference type="Proteomes" id="UP000316614"/>
    </source>
</evidence>
<dbReference type="PANTHER" id="PTHR31490">
    <property type="entry name" value="GLYCOSYL HYDROLASE"/>
    <property type="match status" value="1"/>
</dbReference>
<sequence>MKIYLIPISLSVIWYGIYLPLRNFENTSGIKDLFAGDFYIGTALSGRDVQNQSQELMVPLRSNFNSLSPENLLKWQSIHPEPDRFNFDRADRYVEMGEGMDSHLVGHTLVWHKQTPDWVFQHKDGTGRSREELSFLMKSHIQMVMRRYKGRIDIWDVVNEAFTDDGQFRRSTWFNVLGEDFIKLAFEAAHKIDPQAELYYNDYNVWKPKKTDGILSFVSRMREEGVEIHGIGMQCHLGLEYPTIGQLEEAIQKIVDRGFNISITELDIDVLPNPSGRQGADIDANFPYEAQYDPYQNGLPNELKEMLANRYRDIFKLFLKYKDHIDRVTFWGVRDQDSWLNNWPIPGRTAYPLFFDQDYRLKKYLFDKLLHLKKTYKNGTKIQQAFQGQLSFK</sequence>
<evidence type="ECO:0000256" key="1">
    <source>
        <dbReference type="ARBA" id="ARBA00022801"/>
    </source>
</evidence>
<dbReference type="EMBL" id="CP041253">
    <property type="protein sequence ID" value="QDH81062.1"/>
    <property type="molecule type" value="Genomic_DNA"/>
</dbReference>
<evidence type="ECO:0000313" key="8">
    <source>
        <dbReference type="EMBL" id="QDH81062.1"/>
    </source>
</evidence>
<keyword evidence="3 6" id="KW-0326">Glycosidase</keyword>
<evidence type="ECO:0000256" key="3">
    <source>
        <dbReference type="ARBA" id="ARBA00023295"/>
    </source>
</evidence>
<keyword evidence="4 6" id="KW-0624">Polysaccharide degradation</keyword>
<evidence type="ECO:0000256" key="6">
    <source>
        <dbReference type="RuleBase" id="RU361174"/>
    </source>
</evidence>
<keyword evidence="2 6" id="KW-0119">Carbohydrate metabolism</keyword>
<dbReference type="InterPro" id="IPR044846">
    <property type="entry name" value="GH10"/>
</dbReference>
<evidence type="ECO:0000259" key="7">
    <source>
        <dbReference type="PROSITE" id="PS51760"/>
    </source>
</evidence>
<evidence type="ECO:0000256" key="5">
    <source>
        <dbReference type="PROSITE-ProRule" id="PRU10061"/>
    </source>
</evidence>
<dbReference type="SUPFAM" id="SSF51445">
    <property type="entry name" value="(Trans)glycosidases"/>
    <property type="match status" value="1"/>
</dbReference>
<dbReference type="OrthoDB" id="9809277at2"/>
<dbReference type="Proteomes" id="UP000316614">
    <property type="component" value="Chromosome"/>
</dbReference>
<dbReference type="PROSITE" id="PS00591">
    <property type="entry name" value="GH10_1"/>
    <property type="match status" value="1"/>
</dbReference>
<feature type="domain" description="GH10" evidence="7">
    <location>
        <begin position="24"/>
        <end position="372"/>
    </location>
</feature>
<dbReference type="InterPro" id="IPR031158">
    <property type="entry name" value="GH10_AS"/>
</dbReference>
<reference evidence="8 9" key="1">
    <citation type="submission" date="2019-06" db="EMBL/GenBank/DDBJ databases">
        <title>Echinicola alkalisoli sp. nov. isolated from saline soil.</title>
        <authorList>
            <person name="Sun J.-Q."/>
            <person name="Xu L."/>
        </authorList>
    </citation>
    <scope>NUCLEOTIDE SEQUENCE [LARGE SCALE GENOMIC DNA]</scope>
    <source>
        <strain evidence="8 9">LN3S3</strain>
    </source>
</reference>
<dbReference type="InterPro" id="IPR017853">
    <property type="entry name" value="GH"/>
</dbReference>
<proteinExistence type="inferred from homology"/>
<dbReference type="RefSeq" id="WP_141616277.1">
    <property type="nucleotide sequence ID" value="NZ_CP041253.1"/>
</dbReference>
<dbReference type="PRINTS" id="PR00134">
    <property type="entry name" value="GLHYDRLASE10"/>
</dbReference>
<dbReference type="AlphaFoldDB" id="A0A514CML0"/>
<keyword evidence="9" id="KW-1185">Reference proteome</keyword>
<accession>A0A514CML0</accession>
<dbReference type="Pfam" id="PF00331">
    <property type="entry name" value="Glyco_hydro_10"/>
    <property type="match status" value="1"/>
</dbReference>
<feature type="active site" description="Nucleophile" evidence="5">
    <location>
        <position position="265"/>
    </location>
</feature>
<dbReference type="EC" id="3.2.1.8" evidence="6"/>
<organism evidence="8 9">
    <name type="scientific">Echinicola soli</name>
    <dbReference type="NCBI Taxonomy" id="2591634"/>
    <lineage>
        <taxon>Bacteria</taxon>
        <taxon>Pseudomonadati</taxon>
        <taxon>Bacteroidota</taxon>
        <taxon>Cytophagia</taxon>
        <taxon>Cytophagales</taxon>
        <taxon>Cyclobacteriaceae</taxon>
        <taxon>Echinicola</taxon>
    </lineage>
</organism>
<dbReference type="GO" id="GO:0031176">
    <property type="term" value="F:endo-1,4-beta-xylanase activity"/>
    <property type="evidence" value="ECO:0007669"/>
    <property type="project" value="UniProtKB-EC"/>
</dbReference>
<evidence type="ECO:0000256" key="2">
    <source>
        <dbReference type="ARBA" id="ARBA00023277"/>
    </source>
</evidence>
<dbReference type="KEGG" id="echi:FKX85_19270"/>
<dbReference type="PANTHER" id="PTHR31490:SF90">
    <property type="entry name" value="ENDO-1,4-BETA-XYLANASE A"/>
    <property type="match status" value="1"/>
</dbReference>
<dbReference type="GO" id="GO:0045493">
    <property type="term" value="P:xylan catabolic process"/>
    <property type="evidence" value="ECO:0007669"/>
    <property type="project" value="UniProtKB-KW"/>
</dbReference>
<dbReference type="InterPro" id="IPR001000">
    <property type="entry name" value="GH10_dom"/>
</dbReference>
<dbReference type="PROSITE" id="PS51760">
    <property type="entry name" value="GH10_2"/>
    <property type="match status" value="1"/>
</dbReference>
<keyword evidence="1 6" id="KW-0378">Hydrolase</keyword>
<evidence type="ECO:0000256" key="4">
    <source>
        <dbReference type="ARBA" id="ARBA00023326"/>
    </source>
</evidence>
<dbReference type="SMART" id="SM00633">
    <property type="entry name" value="Glyco_10"/>
    <property type="match status" value="1"/>
</dbReference>
<comment type="catalytic activity">
    <reaction evidence="6">
        <text>Endohydrolysis of (1-&gt;4)-beta-D-xylosidic linkages in xylans.</text>
        <dbReference type="EC" id="3.2.1.8"/>
    </reaction>
</comment>